<gene>
    <name evidence="2" type="ORF">GCM10009823_09990</name>
</gene>
<evidence type="ECO:0000313" key="2">
    <source>
        <dbReference type="EMBL" id="GAA2092317.1"/>
    </source>
</evidence>
<evidence type="ECO:0000256" key="1">
    <source>
        <dbReference type="SAM" id="Phobius"/>
    </source>
</evidence>
<evidence type="ECO:0000313" key="3">
    <source>
        <dbReference type="Proteomes" id="UP001500984"/>
    </source>
</evidence>
<comment type="caution">
    <text evidence="2">The sequence shown here is derived from an EMBL/GenBank/DDBJ whole genome shotgun (WGS) entry which is preliminary data.</text>
</comment>
<keyword evidence="1" id="KW-1133">Transmembrane helix</keyword>
<protein>
    <submittedName>
        <fullName evidence="2">GAP family protein</fullName>
    </submittedName>
</protein>
<proteinExistence type="predicted"/>
<feature type="transmembrane region" description="Helical" evidence="1">
    <location>
        <begin position="182"/>
        <end position="203"/>
    </location>
</feature>
<feature type="transmembrane region" description="Helical" evidence="1">
    <location>
        <begin position="215"/>
        <end position="243"/>
    </location>
</feature>
<keyword evidence="3" id="KW-1185">Reference proteome</keyword>
<keyword evidence="1" id="KW-0812">Transmembrane</keyword>
<keyword evidence="1" id="KW-0472">Membrane</keyword>
<dbReference type="Pfam" id="PF11139">
    <property type="entry name" value="SfLAP"/>
    <property type="match status" value="1"/>
</dbReference>
<reference evidence="2 3" key="1">
    <citation type="journal article" date="2019" name="Int. J. Syst. Evol. Microbiol.">
        <title>The Global Catalogue of Microorganisms (GCM) 10K type strain sequencing project: providing services to taxonomists for standard genome sequencing and annotation.</title>
        <authorList>
            <consortium name="The Broad Institute Genomics Platform"/>
            <consortium name="The Broad Institute Genome Sequencing Center for Infectious Disease"/>
            <person name="Wu L."/>
            <person name="Ma J."/>
        </authorList>
    </citation>
    <scope>NUCLEOTIDE SEQUENCE [LARGE SCALE GENOMIC DNA]</scope>
    <source>
        <strain evidence="2 3">JCM 15900</strain>
    </source>
</reference>
<feature type="transmembrane region" description="Helical" evidence="1">
    <location>
        <begin position="58"/>
        <end position="82"/>
    </location>
</feature>
<accession>A0ABN2WH34</accession>
<dbReference type="Proteomes" id="UP001500984">
    <property type="component" value="Unassembled WGS sequence"/>
</dbReference>
<name>A0ABN2WH34_9MICO</name>
<feature type="transmembrane region" description="Helical" evidence="1">
    <location>
        <begin position="94"/>
        <end position="115"/>
    </location>
</feature>
<feature type="transmembrane region" description="Helical" evidence="1">
    <location>
        <begin position="23"/>
        <end position="46"/>
    </location>
</feature>
<sequence length="293" mass="30270">MRTRAGTRRLEGMDLLSALPLPAALGLLALLDGLSVGTLLIPVFFLIAPGRPRVGRIFLYLGTITLFYLAVGVLFTLGLVSVVDVGREFLDSTAGQTVLFVVGLGMLGAGILMGVSDARTRKAGASVSGVPEAGGAQAAALARTQPGEHPAGHSGGSGSRRSGGRILAWRDRLLAPHTSRGTVIAVALAAGLVEVATMLPYLIGMTMLANSPMSMSLRIVLLAGYCIVMIVPALVLLAARVVAARAVEGPLQRLAAWLQRTGAENTAWILGIFGFLLARAGASQLGLDLPFVG</sequence>
<organism evidence="2 3">
    <name type="scientific">Brevibacterium salitolerans</name>
    <dbReference type="NCBI Taxonomy" id="1403566"/>
    <lineage>
        <taxon>Bacteria</taxon>
        <taxon>Bacillati</taxon>
        <taxon>Actinomycetota</taxon>
        <taxon>Actinomycetes</taxon>
        <taxon>Micrococcales</taxon>
        <taxon>Brevibacteriaceae</taxon>
        <taxon>Brevibacterium</taxon>
    </lineage>
</organism>
<feature type="transmembrane region" description="Helical" evidence="1">
    <location>
        <begin position="267"/>
        <end position="287"/>
    </location>
</feature>
<dbReference type="InterPro" id="IPR021315">
    <property type="entry name" value="Gap/Sap"/>
</dbReference>
<dbReference type="EMBL" id="BAAAPZ010000003">
    <property type="protein sequence ID" value="GAA2092317.1"/>
    <property type="molecule type" value="Genomic_DNA"/>
</dbReference>